<evidence type="ECO:0000256" key="2">
    <source>
        <dbReference type="ARBA" id="ARBA00023295"/>
    </source>
</evidence>
<dbReference type="InterPro" id="IPR012291">
    <property type="entry name" value="CBM2_carb-bd_dom_sf"/>
</dbReference>
<evidence type="ECO:0000313" key="7">
    <source>
        <dbReference type="Proteomes" id="UP000008460"/>
    </source>
</evidence>
<dbReference type="SUPFAM" id="SSF49384">
    <property type="entry name" value="Carbohydrate-binding domain"/>
    <property type="match status" value="1"/>
</dbReference>
<dbReference type="eggNOG" id="COG2755">
    <property type="taxonomic scope" value="Bacteria"/>
</dbReference>
<dbReference type="InterPro" id="IPR052762">
    <property type="entry name" value="PCW_deacetylase/CE"/>
</dbReference>
<dbReference type="PANTHER" id="PTHR37834">
    <property type="entry name" value="GDSL-LIKE LIPASE/ACYLHYDROLASE DOMAIN PROTEIN (AFU_ORTHOLOGUE AFUA_2G00620)"/>
    <property type="match status" value="1"/>
</dbReference>
<keyword evidence="7" id="KW-1185">Reference proteome</keyword>
<protein>
    <submittedName>
        <fullName evidence="6">Cellulose-binding family II</fullName>
    </submittedName>
</protein>
<feature type="region of interest" description="Disordered" evidence="3">
    <location>
        <begin position="362"/>
        <end position="399"/>
    </location>
</feature>
<dbReference type="InterPro" id="IPR037461">
    <property type="entry name" value="CtCE2-like_dom"/>
</dbReference>
<feature type="signal peptide" evidence="4">
    <location>
        <begin position="1"/>
        <end position="25"/>
    </location>
</feature>
<dbReference type="KEGG" id="cfi:Celf_1754"/>
<evidence type="ECO:0000313" key="6">
    <source>
        <dbReference type="EMBL" id="AEE45886.1"/>
    </source>
</evidence>
<dbReference type="GO" id="GO:0004553">
    <property type="term" value="F:hydrolase activity, hydrolyzing O-glycosyl compounds"/>
    <property type="evidence" value="ECO:0007669"/>
    <property type="project" value="InterPro"/>
</dbReference>
<dbReference type="InterPro" id="IPR013830">
    <property type="entry name" value="SGNH_hydro"/>
</dbReference>
<evidence type="ECO:0000259" key="5">
    <source>
        <dbReference type="PROSITE" id="PS51173"/>
    </source>
</evidence>
<keyword evidence="4" id="KW-0732">Signal</keyword>
<dbReference type="InterPro" id="IPR040794">
    <property type="entry name" value="CE2_N"/>
</dbReference>
<dbReference type="GO" id="GO:0030247">
    <property type="term" value="F:polysaccharide binding"/>
    <property type="evidence" value="ECO:0007669"/>
    <property type="project" value="UniProtKB-UniRule"/>
</dbReference>
<dbReference type="Pfam" id="PF17996">
    <property type="entry name" value="CE2_N"/>
    <property type="match status" value="1"/>
</dbReference>
<feature type="domain" description="CBM2" evidence="5">
    <location>
        <begin position="394"/>
        <end position="498"/>
    </location>
</feature>
<feature type="chain" id="PRO_5003314326" evidence="4">
    <location>
        <begin position="26"/>
        <end position="498"/>
    </location>
</feature>
<dbReference type="EMBL" id="CP002666">
    <property type="protein sequence ID" value="AEE45886.1"/>
    <property type="molecule type" value="Genomic_DNA"/>
</dbReference>
<dbReference type="Gene3D" id="3.40.50.1110">
    <property type="entry name" value="SGNH hydrolase"/>
    <property type="match status" value="1"/>
</dbReference>
<dbReference type="InterPro" id="IPR036514">
    <property type="entry name" value="SGNH_hydro_sf"/>
</dbReference>
<keyword evidence="2" id="KW-0326">Glycosidase</keyword>
<dbReference type="InterPro" id="IPR001919">
    <property type="entry name" value="CBD2"/>
</dbReference>
<keyword evidence="1" id="KW-0378">Hydrolase</keyword>
<dbReference type="GO" id="GO:0005975">
    <property type="term" value="P:carbohydrate metabolic process"/>
    <property type="evidence" value="ECO:0007669"/>
    <property type="project" value="InterPro"/>
</dbReference>
<dbReference type="Proteomes" id="UP000008460">
    <property type="component" value="Chromosome"/>
</dbReference>
<dbReference type="PANTHER" id="PTHR37834:SF2">
    <property type="entry name" value="ESTERASE, SGNH HYDROLASE-TYPE"/>
    <property type="match status" value="1"/>
</dbReference>
<organism evidence="6 7">
    <name type="scientific">Cellulomonas fimi (strain ATCC 484 / DSM 20113 / JCM 1341 / CCUG 24087 / LMG 16345 / NBRC 15513 / NCIMB 8980 / NCTC 7547 / NRS-133)</name>
    <dbReference type="NCBI Taxonomy" id="590998"/>
    <lineage>
        <taxon>Bacteria</taxon>
        <taxon>Bacillati</taxon>
        <taxon>Actinomycetota</taxon>
        <taxon>Actinomycetes</taxon>
        <taxon>Micrococcales</taxon>
        <taxon>Cellulomonadaceae</taxon>
        <taxon>Cellulomonas</taxon>
    </lineage>
</organism>
<name>F4GY97_CELFA</name>
<dbReference type="CDD" id="cd01831">
    <property type="entry name" value="Endoglucanase_E_like"/>
    <property type="match status" value="1"/>
</dbReference>
<dbReference type="InterPro" id="IPR008965">
    <property type="entry name" value="CBM2/CBM3_carb-bd_dom_sf"/>
</dbReference>
<proteinExistence type="predicted"/>
<sequence length="498" mass="52208">MRRLRATLTLTVLACVAVLPVAASAAPDGLARTVHTAGRVVDAGSTWQHAWPGVYFEGRFRGTGVGVVLDDATGDYDVAVDGRTVATLVTPGSTTYRVQGLAPGEHTVRVVKRSEVPWATSTFGGFVPVDGSEILSAPPARDLQLEFVGDSYTAGYGNTSTSRECTGEQVTRTTNADLAFGALTARALGADYQIDAFSGRGMVRNYAGGEPGTSYRTYYDRALPGVAGDVWDRPASWDPDAVVVGLGINDFSTALGSGEAWATPAALREAWVAAYHGFLDTLRERYGPDTYLVVSATYVHTGTDLPDLAQRVVDERRADGDGRVVYWYYGNEGLDYGGCHWHPSVRDHEVIAGQLTAFLRDLPLGGPAPTPTPTPTVSPTPTTSPTPTPTSTPTLPPPSSCRATLTVGGTWPGGYQASVEVTATTEIRRWSTTFTLPEGGAVTQLWSGSATTSGSTVTVRNADWNGALPTGGRTVLGFLGTGPAPVDGPVTCAATSAS</sequence>
<dbReference type="SMART" id="SM00637">
    <property type="entry name" value="CBD_II"/>
    <property type="match status" value="1"/>
</dbReference>
<dbReference type="STRING" id="590998.Celf_1754"/>
<dbReference type="Pfam" id="PF00553">
    <property type="entry name" value="CBM_2"/>
    <property type="match status" value="1"/>
</dbReference>
<dbReference type="AlphaFoldDB" id="F4GY97"/>
<evidence type="ECO:0000256" key="1">
    <source>
        <dbReference type="ARBA" id="ARBA00022801"/>
    </source>
</evidence>
<feature type="compositionally biased region" description="Pro residues" evidence="3">
    <location>
        <begin position="366"/>
        <end position="399"/>
    </location>
</feature>
<evidence type="ECO:0000256" key="3">
    <source>
        <dbReference type="SAM" id="MobiDB-lite"/>
    </source>
</evidence>
<evidence type="ECO:0000256" key="4">
    <source>
        <dbReference type="SAM" id="SignalP"/>
    </source>
</evidence>
<dbReference type="GO" id="GO:0052689">
    <property type="term" value="F:carboxylic ester hydrolase activity"/>
    <property type="evidence" value="ECO:0007669"/>
    <property type="project" value="InterPro"/>
</dbReference>
<accession>F4GY97</accession>
<reference evidence="6 7" key="1">
    <citation type="submission" date="2011-04" db="EMBL/GenBank/DDBJ databases">
        <title>Complete sequence of Cellulomonas fimi ATCC 484.</title>
        <authorList>
            <consortium name="US DOE Joint Genome Institute"/>
            <person name="Lucas S."/>
            <person name="Han J."/>
            <person name="Lapidus A."/>
            <person name="Cheng J.-F."/>
            <person name="Goodwin L."/>
            <person name="Pitluck S."/>
            <person name="Peters L."/>
            <person name="Chertkov O."/>
            <person name="Detter J.C."/>
            <person name="Han C."/>
            <person name="Tapia R."/>
            <person name="Land M."/>
            <person name="Hauser L."/>
            <person name="Kyrpides N."/>
            <person name="Ivanova N."/>
            <person name="Ovchinnikova G."/>
            <person name="Pagani I."/>
            <person name="Mead D."/>
            <person name="Brumm P."/>
            <person name="Woyke T."/>
        </authorList>
    </citation>
    <scope>NUCLEOTIDE SEQUENCE [LARGE SCALE GENOMIC DNA]</scope>
    <source>
        <strain evidence="7">ATCC 484 / DSM 20113 / JCM 1341 / NBRC 15513 / NCIMB 8980 / NCTC 7547</strain>
    </source>
</reference>
<gene>
    <name evidence="6" type="ordered locus">Celf_1754</name>
</gene>
<dbReference type="HOGENOM" id="CLU_042506_1_0_11"/>
<dbReference type="RefSeq" id="WP_013770912.1">
    <property type="nucleotide sequence ID" value="NC_015514.1"/>
</dbReference>
<dbReference type="PROSITE" id="PS51173">
    <property type="entry name" value="CBM2"/>
    <property type="match status" value="1"/>
</dbReference>
<dbReference type="Pfam" id="PF13472">
    <property type="entry name" value="Lipase_GDSL_2"/>
    <property type="match status" value="1"/>
</dbReference>
<dbReference type="SUPFAM" id="SSF52266">
    <property type="entry name" value="SGNH hydrolase"/>
    <property type="match status" value="1"/>
</dbReference>
<dbReference type="Gene3D" id="2.60.40.290">
    <property type="match status" value="1"/>
</dbReference>
<dbReference type="eggNOG" id="COG5297">
    <property type="taxonomic scope" value="Bacteria"/>
</dbReference>
<dbReference type="Gene3D" id="2.60.120.260">
    <property type="entry name" value="Galactose-binding domain-like"/>
    <property type="match status" value="1"/>
</dbReference>